<accession>A0ABR0ABI3</accession>
<evidence type="ECO:0000313" key="1">
    <source>
        <dbReference type="EMBL" id="KAK4022472.1"/>
    </source>
</evidence>
<sequence length="92" mass="10447">MGITRQAYQSALNHFITAQLVTPIVVDVGRCSMLVGRVTIDLQFFYYQTRPEWPYSLKQEEEVIIGVSMVPGGWKGTLTAFECRFVSLTGWL</sequence>
<reference evidence="1 2" key="1">
    <citation type="journal article" date="2023" name="Nucleic Acids Res.">
        <title>The hologenome of Daphnia magna reveals possible DNA methylation and microbiome-mediated evolution of the host genome.</title>
        <authorList>
            <person name="Chaturvedi A."/>
            <person name="Li X."/>
            <person name="Dhandapani V."/>
            <person name="Marshall H."/>
            <person name="Kissane S."/>
            <person name="Cuenca-Cambronero M."/>
            <person name="Asole G."/>
            <person name="Calvet F."/>
            <person name="Ruiz-Romero M."/>
            <person name="Marangio P."/>
            <person name="Guigo R."/>
            <person name="Rago D."/>
            <person name="Mirbahai L."/>
            <person name="Eastwood N."/>
            <person name="Colbourne J.K."/>
            <person name="Zhou J."/>
            <person name="Mallon E."/>
            <person name="Orsini L."/>
        </authorList>
    </citation>
    <scope>NUCLEOTIDE SEQUENCE [LARGE SCALE GENOMIC DNA]</scope>
    <source>
        <strain evidence="1">LRV0_1</strain>
    </source>
</reference>
<dbReference type="Proteomes" id="UP001234178">
    <property type="component" value="Unassembled WGS sequence"/>
</dbReference>
<dbReference type="EMBL" id="JAOYFB010000037">
    <property type="protein sequence ID" value="KAK4022472.1"/>
    <property type="molecule type" value="Genomic_DNA"/>
</dbReference>
<organism evidence="1 2">
    <name type="scientific">Daphnia magna</name>
    <dbReference type="NCBI Taxonomy" id="35525"/>
    <lineage>
        <taxon>Eukaryota</taxon>
        <taxon>Metazoa</taxon>
        <taxon>Ecdysozoa</taxon>
        <taxon>Arthropoda</taxon>
        <taxon>Crustacea</taxon>
        <taxon>Branchiopoda</taxon>
        <taxon>Diplostraca</taxon>
        <taxon>Cladocera</taxon>
        <taxon>Anomopoda</taxon>
        <taxon>Daphniidae</taxon>
        <taxon>Daphnia</taxon>
    </lineage>
</organism>
<keyword evidence="2" id="KW-1185">Reference proteome</keyword>
<proteinExistence type="predicted"/>
<comment type="caution">
    <text evidence="1">The sequence shown here is derived from an EMBL/GenBank/DDBJ whole genome shotgun (WGS) entry which is preliminary data.</text>
</comment>
<evidence type="ECO:0000313" key="2">
    <source>
        <dbReference type="Proteomes" id="UP001234178"/>
    </source>
</evidence>
<gene>
    <name evidence="1" type="ORF">OUZ56_007934</name>
</gene>
<name>A0ABR0ABI3_9CRUS</name>
<protein>
    <submittedName>
        <fullName evidence="1">Uncharacterized protein</fullName>
    </submittedName>
</protein>